<sequence>MQFAAHFAAQNAALKPAKSINFIYLSCLLAMTFGLSLRQPIFFVSGAGSPSPPFFLFTWLIPDFLVDLDLFRYASYLFTVRYEMGYEIRRR</sequence>
<organism evidence="2 3">
    <name type="scientific">Jannaschia faecimaris</name>
    <dbReference type="NCBI Taxonomy" id="1244108"/>
    <lineage>
        <taxon>Bacteria</taxon>
        <taxon>Pseudomonadati</taxon>
        <taxon>Pseudomonadota</taxon>
        <taxon>Alphaproteobacteria</taxon>
        <taxon>Rhodobacterales</taxon>
        <taxon>Roseobacteraceae</taxon>
        <taxon>Jannaschia</taxon>
    </lineage>
</organism>
<keyword evidence="3" id="KW-1185">Reference proteome</keyword>
<gene>
    <name evidence="2" type="ORF">SAMN05444004_1154</name>
</gene>
<dbReference type="AlphaFoldDB" id="A0A1H3T5M2"/>
<keyword evidence="1" id="KW-0472">Membrane</keyword>
<accession>A0A1H3T5M2</accession>
<dbReference type="STRING" id="1244108.SAMN05444004_1154"/>
<name>A0A1H3T5M2_9RHOB</name>
<dbReference type="EMBL" id="FNPX01000015">
    <property type="protein sequence ID" value="SDZ45015.1"/>
    <property type="molecule type" value="Genomic_DNA"/>
</dbReference>
<keyword evidence="1" id="KW-0812">Transmembrane</keyword>
<feature type="transmembrane region" description="Helical" evidence="1">
    <location>
        <begin position="54"/>
        <end position="74"/>
    </location>
</feature>
<evidence type="ECO:0000313" key="2">
    <source>
        <dbReference type="EMBL" id="SDZ45015.1"/>
    </source>
</evidence>
<reference evidence="3" key="1">
    <citation type="submission" date="2016-10" db="EMBL/GenBank/DDBJ databases">
        <authorList>
            <person name="Varghese N."/>
            <person name="Submissions S."/>
        </authorList>
    </citation>
    <scope>NUCLEOTIDE SEQUENCE [LARGE SCALE GENOMIC DNA]</scope>
    <source>
        <strain evidence="3">DSM 100420</strain>
    </source>
</reference>
<keyword evidence="1" id="KW-1133">Transmembrane helix</keyword>
<proteinExistence type="predicted"/>
<feature type="transmembrane region" description="Helical" evidence="1">
    <location>
        <begin position="21"/>
        <end position="42"/>
    </location>
</feature>
<evidence type="ECO:0000313" key="3">
    <source>
        <dbReference type="Proteomes" id="UP000198914"/>
    </source>
</evidence>
<evidence type="ECO:0000256" key="1">
    <source>
        <dbReference type="SAM" id="Phobius"/>
    </source>
</evidence>
<dbReference type="Proteomes" id="UP000198914">
    <property type="component" value="Unassembled WGS sequence"/>
</dbReference>
<protein>
    <submittedName>
        <fullName evidence="2">Uncharacterized protein</fullName>
    </submittedName>
</protein>